<proteinExistence type="predicted"/>
<dbReference type="CDD" id="cd18186">
    <property type="entry name" value="BTB_POZ_ZBTB_KLHL-like"/>
    <property type="match status" value="1"/>
</dbReference>
<dbReference type="AlphaFoldDB" id="A0A5C3K8Y5"/>
<dbReference type="SUPFAM" id="SSF54695">
    <property type="entry name" value="POZ domain"/>
    <property type="match status" value="1"/>
</dbReference>
<evidence type="ECO:0000313" key="1">
    <source>
        <dbReference type="EMBL" id="TFK16505.1"/>
    </source>
</evidence>
<dbReference type="Proteomes" id="UP000307440">
    <property type="component" value="Unassembled WGS sequence"/>
</dbReference>
<protein>
    <recommendedName>
        <fullName evidence="3">BTB domain-containing protein</fullName>
    </recommendedName>
</protein>
<evidence type="ECO:0008006" key="3">
    <source>
        <dbReference type="Google" id="ProtNLM"/>
    </source>
</evidence>
<keyword evidence="2" id="KW-1185">Reference proteome</keyword>
<dbReference type="OrthoDB" id="2593747at2759"/>
<evidence type="ECO:0000313" key="2">
    <source>
        <dbReference type="Proteomes" id="UP000307440"/>
    </source>
</evidence>
<reference evidence="1 2" key="1">
    <citation type="journal article" date="2019" name="Nat. Ecol. Evol.">
        <title>Megaphylogeny resolves global patterns of mushroom evolution.</title>
        <authorList>
            <person name="Varga T."/>
            <person name="Krizsan K."/>
            <person name="Foldi C."/>
            <person name="Dima B."/>
            <person name="Sanchez-Garcia M."/>
            <person name="Sanchez-Ramirez S."/>
            <person name="Szollosi G.J."/>
            <person name="Szarkandi J.G."/>
            <person name="Papp V."/>
            <person name="Albert L."/>
            <person name="Andreopoulos W."/>
            <person name="Angelini C."/>
            <person name="Antonin V."/>
            <person name="Barry K.W."/>
            <person name="Bougher N.L."/>
            <person name="Buchanan P."/>
            <person name="Buyck B."/>
            <person name="Bense V."/>
            <person name="Catcheside P."/>
            <person name="Chovatia M."/>
            <person name="Cooper J."/>
            <person name="Damon W."/>
            <person name="Desjardin D."/>
            <person name="Finy P."/>
            <person name="Geml J."/>
            <person name="Haridas S."/>
            <person name="Hughes K."/>
            <person name="Justo A."/>
            <person name="Karasinski D."/>
            <person name="Kautmanova I."/>
            <person name="Kiss B."/>
            <person name="Kocsube S."/>
            <person name="Kotiranta H."/>
            <person name="LaButti K.M."/>
            <person name="Lechner B.E."/>
            <person name="Liimatainen K."/>
            <person name="Lipzen A."/>
            <person name="Lukacs Z."/>
            <person name="Mihaltcheva S."/>
            <person name="Morgado L.N."/>
            <person name="Niskanen T."/>
            <person name="Noordeloos M.E."/>
            <person name="Ohm R.A."/>
            <person name="Ortiz-Santana B."/>
            <person name="Ovrebo C."/>
            <person name="Racz N."/>
            <person name="Riley R."/>
            <person name="Savchenko A."/>
            <person name="Shiryaev A."/>
            <person name="Soop K."/>
            <person name="Spirin V."/>
            <person name="Szebenyi C."/>
            <person name="Tomsovsky M."/>
            <person name="Tulloss R.E."/>
            <person name="Uehling J."/>
            <person name="Grigoriev I.V."/>
            <person name="Vagvolgyi C."/>
            <person name="Papp T."/>
            <person name="Martin F.M."/>
            <person name="Miettinen O."/>
            <person name="Hibbett D.S."/>
            <person name="Nagy L.G."/>
        </authorList>
    </citation>
    <scope>NUCLEOTIDE SEQUENCE [LARGE SCALE GENOMIC DNA]</scope>
    <source>
        <strain evidence="1 2">CBS 121175</strain>
    </source>
</reference>
<dbReference type="EMBL" id="ML210769">
    <property type="protein sequence ID" value="TFK16505.1"/>
    <property type="molecule type" value="Genomic_DNA"/>
</dbReference>
<dbReference type="STRING" id="230819.A0A5C3K8Y5"/>
<dbReference type="Gene3D" id="3.30.710.10">
    <property type="entry name" value="Potassium Channel Kv1.1, Chain A"/>
    <property type="match status" value="1"/>
</dbReference>
<sequence length="318" mass="35490">MATNIEDTAIPTRNALFSWKIICFKVEDELFSVPRNGFTAASEVFSDMFLLPSNDSPDGLDEDHPITLEGYKKDEFAALLKIMYPMPGTYKIHGDTLSLDLTKTEWIGALKLSTIWNMSKIRKYAIAKLDTLQLAPIEKVQLAREHRVGKWLREGVTALTQGDPTQIEDLEVLGWKTAALLYFIYIHLAKPQPQSSGRFTMASIKCGRCGSSSSLIPGQVTCSGCHKDISPESVLWSPNVSSTPGTQYDVYLHTVRCPEYPTCNSQPFSSTSFRCSQCGRHHYTYNNSGHARVIAHPGTDLMDKYFGQEIGEYEASDV</sequence>
<gene>
    <name evidence="1" type="ORF">FA15DRAFT_761398</name>
</gene>
<organism evidence="1 2">
    <name type="scientific">Coprinopsis marcescibilis</name>
    <name type="common">Agaric fungus</name>
    <name type="synonym">Psathyrella marcescibilis</name>
    <dbReference type="NCBI Taxonomy" id="230819"/>
    <lineage>
        <taxon>Eukaryota</taxon>
        <taxon>Fungi</taxon>
        <taxon>Dikarya</taxon>
        <taxon>Basidiomycota</taxon>
        <taxon>Agaricomycotina</taxon>
        <taxon>Agaricomycetes</taxon>
        <taxon>Agaricomycetidae</taxon>
        <taxon>Agaricales</taxon>
        <taxon>Agaricineae</taxon>
        <taxon>Psathyrellaceae</taxon>
        <taxon>Coprinopsis</taxon>
    </lineage>
</organism>
<dbReference type="InterPro" id="IPR011333">
    <property type="entry name" value="SKP1/BTB/POZ_sf"/>
</dbReference>
<accession>A0A5C3K8Y5</accession>
<name>A0A5C3K8Y5_COPMA</name>